<keyword evidence="3" id="KW-0805">Transcription regulation</keyword>
<name>A0AAW9QVN8_9CHRO</name>
<evidence type="ECO:0000256" key="5">
    <source>
        <dbReference type="ARBA" id="ARBA00023163"/>
    </source>
</evidence>
<dbReference type="GO" id="GO:0003677">
    <property type="term" value="F:DNA binding"/>
    <property type="evidence" value="ECO:0007669"/>
    <property type="project" value="UniProtKB-KW"/>
</dbReference>
<evidence type="ECO:0000256" key="4">
    <source>
        <dbReference type="ARBA" id="ARBA00023125"/>
    </source>
</evidence>
<evidence type="ECO:0000259" key="8">
    <source>
        <dbReference type="PROSITE" id="PS50883"/>
    </source>
</evidence>
<evidence type="ECO:0000313" key="9">
    <source>
        <dbReference type="EMBL" id="MEG3437703.1"/>
    </source>
</evidence>
<keyword evidence="4" id="KW-0238">DNA-binding</keyword>
<dbReference type="SMART" id="SM00052">
    <property type="entry name" value="EAL"/>
    <property type="match status" value="1"/>
</dbReference>
<dbReference type="InterPro" id="IPR001789">
    <property type="entry name" value="Sig_transdc_resp-reg_receiver"/>
</dbReference>
<dbReference type="GO" id="GO:0000160">
    <property type="term" value="P:phosphorelay signal transduction system"/>
    <property type="evidence" value="ECO:0007669"/>
    <property type="project" value="UniProtKB-KW"/>
</dbReference>
<dbReference type="SUPFAM" id="SSF52172">
    <property type="entry name" value="CheY-like"/>
    <property type="match status" value="1"/>
</dbReference>
<dbReference type="EMBL" id="JBAFSM010000018">
    <property type="protein sequence ID" value="MEG3437703.1"/>
    <property type="molecule type" value="Genomic_DNA"/>
</dbReference>
<evidence type="ECO:0000313" key="10">
    <source>
        <dbReference type="Proteomes" id="UP001328733"/>
    </source>
</evidence>
<dbReference type="PANTHER" id="PTHR33121:SF70">
    <property type="entry name" value="SIGNALING PROTEIN YKOW"/>
    <property type="match status" value="1"/>
</dbReference>
<dbReference type="SMART" id="SM00448">
    <property type="entry name" value="REC"/>
    <property type="match status" value="1"/>
</dbReference>
<dbReference type="Pfam" id="PF00072">
    <property type="entry name" value="Response_reg"/>
    <property type="match status" value="1"/>
</dbReference>
<keyword evidence="2" id="KW-0902">Two-component regulatory system</keyword>
<keyword evidence="5" id="KW-0804">Transcription</keyword>
<comment type="caution">
    <text evidence="9">The sequence shown here is derived from an EMBL/GenBank/DDBJ whole genome shotgun (WGS) entry which is preliminary data.</text>
</comment>
<gene>
    <name evidence="9" type="ORF">V0288_11290</name>
</gene>
<dbReference type="Proteomes" id="UP001328733">
    <property type="component" value="Unassembled WGS sequence"/>
</dbReference>
<dbReference type="AlphaFoldDB" id="A0AAW9QVN8"/>
<dbReference type="InterPro" id="IPR035919">
    <property type="entry name" value="EAL_sf"/>
</dbReference>
<proteinExistence type="predicted"/>
<dbReference type="InterPro" id="IPR050706">
    <property type="entry name" value="Cyclic-di-GMP_PDE-like"/>
</dbReference>
<dbReference type="SUPFAM" id="SSF141868">
    <property type="entry name" value="EAL domain-like"/>
    <property type="match status" value="1"/>
</dbReference>
<dbReference type="FunFam" id="3.40.50.2300:FF:000001">
    <property type="entry name" value="DNA-binding response regulator PhoB"/>
    <property type="match status" value="1"/>
</dbReference>
<dbReference type="FunFam" id="3.20.20.450:FF:000001">
    <property type="entry name" value="Cyclic di-GMP phosphodiesterase yahA"/>
    <property type="match status" value="1"/>
</dbReference>
<evidence type="ECO:0000256" key="2">
    <source>
        <dbReference type="ARBA" id="ARBA00023012"/>
    </source>
</evidence>
<feature type="modified residue" description="4-aspartylphosphate" evidence="6">
    <location>
        <position position="55"/>
    </location>
</feature>
<evidence type="ECO:0000256" key="3">
    <source>
        <dbReference type="ARBA" id="ARBA00023015"/>
    </source>
</evidence>
<feature type="domain" description="EAL" evidence="8">
    <location>
        <begin position="168"/>
        <end position="422"/>
    </location>
</feature>
<keyword evidence="10" id="KW-1185">Reference proteome</keyword>
<dbReference type="CDD" id="cd17574">
    <property type="entry name" value="REC_OmpR"/>
    <property type="match status" value="1"/>
</dbReference>
<dbReference type="RefSeq" id="WP_332865183.1">
    <property type="nucleotide sequence ID" value="NZ_JBAFSM010000018.1"/>
</dbReference>
<dbReference type="InterPro" id="IPR001633">
    <property type="entry name" value="EAL_dom"/>
</dbReference>
<evidence type="ECO:0000259" key="7">
    <source>
        <dbReference type="PROSITE" id="PS50110"/>
    </source>
</evidence>
<keyword evidence="1 6" id="KW-0597">Phosphoprotein</keyword>
<feature type="domain" description="Response regulatory" evidence="7">
    <location>
        <begin position="6"/>
        <end position="122"/>
    </location>
</feature>
<dbReference type="Pfam" id="PF00563">
    <property type="entry name" value="EAL"/>
    <property type="match status" value="1"/>
</dbReference>
<dbReference type="PROSITE" id="PS50883">
    <property type="entry name" value="EAL"/>
    <property type="match status" value="1"/>
</dbReference>
<reference evidence="9 10" key="1">
    <citation type="submission" date="2024-01" db="EMBL/GenBank/DDBJ databases">
        <title>Genomic insights into the taxonomy and metabolism of the cyanobacterium Pannus brasiliensis CCIBt3594.</title>
        <authorList>
            <person name="Machado M."/>
            <person name="Botero N.B."/>
            <person name="Andreote A.P.D."/>
            <person name="Feitosa A.M.T."/>
            <person name="Popin R."/>
            <person name="Sivonen K."/>
            <person name="Fiore M.F."/>
        </authorList>
    </citation>
    <scope>NUCLEOTIDE SEQUENCE [LARGE SCALE GENOMIC DNA]</scope>
    <source>
        <strain evidence="9 10">CCIBt3594</strain>
    </source>
</reference>
<evidence type="ECO:0000256" key="1">
    <source>
        <dbReference type="ARBA" id="ARBA00022553"/>
    </source>
</evidence>
<organism evidence="9 10">
    <name type="scientific">Pannus brasiliensis CCIBt3594</name>
    <dbReference type="NCBI Taxonomy" id="1427578"/>
    <lineage>
        <taxon>Bacteria</taxon>
        <taxon>Bacillati</taxon>
        <taxon>Cyanobacteriota</taxon>
        <taxon>Cyanophyceae</taxon>
        <taxon>Oscillatoriophycideae</taxon>
        <taxon>Chroococcales</taxon>
        <taxon>Microcystaceae</taxon>
        <taxon>Pannus</taxon>
    </lineage>
</organism>
<dbReference type="InterPro" id="IPR011006">
    <property type="entry name" value="CheY-like_superfamily"/>
</dbReference>
<dbReference type="CDD" id="cd01948">
    <property type="entry name" value="EAL"/>
    <property type="match status" value="1"/>
</dbReference>
<protein>
    <submittedName>
        <fullName evidence="9">EAL domain-containing response regulator</fullName>
    </submittedName>
</protein>
<dbReference type="PANTHER" id="PTHR33121">
    <property type="entry name" value="CYCLIC DI-GMP PHOSPHODIESTERASE PDEF"/>
    <property type="match status" value="1"/>
</dbReference>
<dbReference type="Gene3D" id="3.40.50.2300">
    <property type="match status" value="1"/>
</dbReference>
<dbReference type="PROSITE" id="PS50110">
    <property type="entry name" value="RESPONSE_REGULATORY"/>
    <property type="match status" value="1"/>
</dbReference>
<accession>A0AAW9QVN8</accession>
<dbReference type="Gene3D" id="3.20.20.450">
    <property type="entry name" value="EAL domain"/>
    <property type="match status" value="1"/>
</dbReference>
<sequence length="436" mass="49629">MLSSFRILVIEDEAPIRQLIQEILTSENYEVIEAENGERGLQSVFRDRPDLILCDVMMPGMDGYEVLRELQRYPAIRSIPFIFLTAKATREETRRGMNAGADDYIIKPFDEDELLGAIGARLRKNAEIRSDNDRGREKNVDPLITLENRDRPPIVASPKAPIWRSPDRSPLETELIQALDREWLAVYYQPQISIGSREITGAEALVRWPHPDRGLIPPNEFIPIAEKNGSIERLGAWVLRSACEQWTNWHSLGLKLPRLSVNLSARQFEKERFQDDLTAILQTTGIPPRALELELTEGTLIQNIRVATRRFNTLRELGVKIAIDDFGTGYSSLSYLNQLSFDTLKIDRVFVKDIDRNPKNAAIVRALILMAHQLGLTVIAEGVEKEEEVAFLRANHCDEIQGFLFSPPVPATDFEKLLRNSAFDRSGYGLENRPER</sequence>
<dbReference type="GO" id="GO:0071111">
    <property type="term" value="F:cyclic-guanylate-specific phosphodiesterase activity"/>
    <property type="evidence" value="ECO:0007669"/>
    <property type="project" value="InterPro"/>
</dbReference>
<evidence type="ECO:0000256" key="6">
    <source>
        <dbReference type="PROSITE-ProRule" id="PRU00169"/>
    </source>
</evidence>